<keyword evidence="4" id="KW-1185">Reference proteome</keyword>
<dbReference type="Pfam" id="PF04972">
    <property type="entry name" value="BON"/>
    <property type="match status" value="3"/>
</dbReference>
<name>A0ABW0JGU9_9GAMM</name>
<feature type="domain" description="BON" evidence="2">
    <location>
        <begin position="78"/>
        <end position="146"/>
    </location>
</feature>
<dbReference type="Proteomes" id="UP001596013">
    <property type="component" value="Unassembled WGS sequence"/>
</dbReference>
<dbReference type="InterPro" id="IPR007055">
    <property type="entry name" value="BON_dom"/>
</dbReference>
<reference evidence="4" key="1">
    <citation type="journal article" date="2019" name="Int. J. Syst. Evol. Microbiol.">
        <title>The Global Catalogue of Microorganisms (GCM) 10K type strain sequencing project: providing services to taxonomists for standard genome sequencing and annotation.</title>
        <authorList>
            <consortium name="The Broad Institute Genomics Platform"/>
            <consortium name="The Broad Institute Genome Sequencing Center for Infectious Disease"/>
            <person name="Wu L."/>
            <person name="Ma J."/>
        </authorList>
    </citation>
    <scope>NUCLEOTIDE SEQUENCE [LARGE SCALE GENOMIC DNA]</scope>
    <source>
        <strain evidence="4">JCM 17130</strain>
    </source>
</reference>
<evidence type="ECO:0000256" key="1">
    <source>
        <dbReference type="ARBA" id="ARBA00022729"/>
    </source>
</evidence>
<dbReference type="SMART" id="SM00749">
    <property type="entry name" value="BON"/>
    <property type="match status" value="3"/>
</dbReference>
<organism evidence="3 4">
    <name type="scientific">Rhodanobacter umsongensis</name>
    <dbReference type="NCBI Taxonomy" id="633153"/>
    <lineage>
        <taxon>Bacteria</taxon>
        <taxon>Pseudomonadati</taxon>
        <taxon>Pseudomonadota</taxon>
        <taxon>Gammaproteobacteria</taxon>
        <taxon>Lysobacterales</taxon>
        <taxon>Rhodanobacteraceae</taxon>
        <taxon>Rhodanobacter</taxon>
    </lineage>
</organism>
<comment type="caution">
    <text evidence="3">The sequence shown here is derived from an EMBL/GenBank/DDBJ whole genome shotgun (WGS) entry which is preliminary data.</text>
</comment>
<dbReference type="Gene3D" id="3.30.1340.30">
    <property type="match status" value="3"/>
</dbReference>
<evidence type="ECO:0000313" key="4">
    <source>
        <dbReference type="Proteomes" id="UP001596013"/>
    </source>
</evidence>
<dbReference type="EMBL" id="JBHSMK010000002">
    <property type="protein sequence ID" value="MFC5434991.1"/>
    <property type="molecule type" value="Genomic_DNA"/>
</dbReference>
<keyword evidence="1" id="KW-0732">Signal</keyword>
<gene>
    <name evidence="3" type="ORF">ACFPME_00320</name>
</gene>
<dbReference type="PANTHER" id="PTHR34606:SF4">
    <property type="entry name" value="OUTER MEMBRANE LIPOPROTEIN DOLP"/>
    <property type="match status" value="1"/>
</dbReference>
<evidence type="ECO:0000259" key="2">
    <source>
        <dbReference type="PROSITE" id="PS50914"/>
    </source>
</evidence>
<dbReference type="RefSeq" id="WP_377300875.1">
    <property type="nucleotide sequence ID" value="NZ_JBHSMK010000002.1"/>
</dbReference>
<evidence type="ECO:0000313" key="3">
    <source>
        <dbReference type="EMBL" id="MFC5434991.1"/>
    </source>
</evidence>
<dbReference type="PROSITE" id="PS50914">
    <property type="entry name" value="BON"/>
    <property type="match status" value="3"/>
</dbReference>
<feature type="domain" description="BON" evidence="2">
    <location>
        <begin position="149"/>
        <end position="217"/>
    </location>
</feature>
<protein>
    <submittedName>
        <fullName evidence="3">BON domain-containing protein</fullName>
    </submittedName>
</protein>
<proteinExistence type="predicted"/>
<sequence>MKDDLRLRDDILDELNFEPSVDASNIAVTAKDGVVTLRGHVTNYAQKLAAERAAWRVAGVKAIAQDIEVRLPGDKKLSDEDIAKRALDILDWDVLVPSDRLHVKVATGWITLTGEVPWNYQRVAAETAVRKLSGITGVSNNIMVEPHVQAGDVRKNIVDALKRHAEVEADRIKVEIHANGVVAIDGRVDDWEERQAVERAAWSAPGVRTVENRVRIA</sequence>
<dbReference type="InterPro" id="IPR051686">
    <property type="entry name" value="Lipoprotein_DolP"/>
</dbReference>
<feature type="domain" description="BON" evidence="2">
    <location>
        <begin position="3"/>
        <end position="71"/>
    </location>
</feature>
<dbReference type="PANTHER" id="PTHR34606">
    <property type="entry name" value="BON DOMAIN-CONTAINING PROTEIN"/>
    <property type="match status" value="1"/>
</dbReference>
<accession>A0ABW0JGU9</accession>
<dbReference type="InterPro" id="IPR014004">
    <property type="entry name" value="Transpt-assoc_nodulatn_dom_bac"/>
</dbReference>